<evidence type="ECO:0000313" key="4">
    <source>
        <dbReference type="Proteomes" id="UP000199572"/>
    </source>
</evidence>
<keyword evidence="1" id="KW-0732">Signal</keyword>
<dbReference type="Pfam" id="PF19089">
    <property type="entry name" value="DUF5777"/>
    <property type="match status" value="1"/>
</dbReference>
<proteinExistence type="predicted"/>
<dbReference type="RefSeq" id="WP_217643805.1">
    <property type="nucleotide sequence ID" value="NZ_FOGG01000004.1"/>
</dbReference>
<dbReference type="Proteomes" id="UP000199572">
    <property type="component" value="Unassembled WGS sequence"/>
</dbReference>
<feature type="signal peptide" evidence="1">
    <location>
        <begin position="1"/>
        <end position="20"/>
    </location>
</feature>
<gene>
    <name evidence="3" type="ORF">SAMN04488023_104115</name>
</gene>
<feature type="domain" description="DUF5777" evidence="2">
    <location>
        <begin position="43"/>
        <end position="297"/>
    </location>
</feature>
<evidence type="ECO:0000259" key="2">
    <source>
        <dbReference type="Pfam" id="PF19089"/>
    </source>
</evidence>
<evidence type="ECO:0000313" key="3">
    <source>
        <dbReference type="EMBL" id="SER09812.1"/>
    </source>
</evidence>
<sequence length="312" mass="34727">MLKIATIIGLSLFTASVVSAQSADSLLKSITDTSQVKVLNPTFKSTRIVLSHSTETQKKHDLDLRIRHHFGDIGGEFGSAHTLYGLDVASDLFIGLDYGITDKLTVSIGRSKHDELYNGFIKYKVLEQGGGKSGNIPLNITVLAQMGLIAREPFTTTEFASYGNRLSYFLQPIFSRKITQRISFQVAPSVLLRKNTIESRDPESLFSIGFAGRAKITKRLSFVADYTLVNGLNRPTDLTQKFYNPLGVGLEIETGGHVFSLNFMNAEYITENSFIADTQKSWKHGGVRFGFTISRNFTLFKSKNKDIQSKIY</sequence>
<feature type="chain" id="PRO_5011537300" description="DUF5777 domain-containing protein" evidence="1">
    <location>
        <begin position="21"/>
        <end position="312"/>
    </location>
</feature>
<protein>
    <recommendedName>
        <fullName evidence="2">DUF5777 domain-containing protein</fullName>
    </recommendedName>
</protein>
<dbReference type="InterPro" id="IPR045916">
    <property type="entry name" value="DUF5777"/>
</dbReference>
<dbReference type="STRING" id="390241.SAMN04488023_104115"/>
<keyword evidence="4" id="KW-1185">Reference proteome</keyword>
<organism evidence="3 4">
    <name type="scientific">Pedobacter rhizosphaerae</name>
    <dbReference type="NCBI Taxonomy" id="390241"/>
    <lineage>
        <taxon>Bacteria</taxon>
        <taxon>Pseudomonadati</taxon>
        <taxon>Bacteroidota</taxon>
        <taxon>Sphingobacteriia</taxon>
        <taxon>Sphingobacteriales</taxon>
        <taxon>Sphingobacteriaceae</taxon>
        <taxon>Pedobacter</taxon>
    </lineage>
</organism>
<accession>A0A1H9LEA4</accession>
<reference evidence="3 4" key="1">
    <citation type="submission" date="2016-10" db="EMBL/GenBank/DDBJ databases">
        <authorList>
            <person name="de Groot N.N."/>
        </authorList>
    </citation>
    <scope>NUCLEOTIDE SEQUENCE [LARGE SCALE GENOMIC DNA]</scope>
    <source>
        <strain evidence="3 4">DSM 18610</strain>
    </source>
</reference>
<evidence type="ECO:0000256" key="1">
    <source>
        <dbReference type="SAM" id="SignalP"/>
    </source>
</evidence>
<dbReference type="AlphaFoldDB" id="A0A1H9LEA4"/>
<name>A0A1H9LEA4_9SPHI</name>
<dbReference type="EMBL" id="FOGG01000004">
    <property type="protein sequence ID" value="SER09812.1"/>
    <property type="molecule type" value="Genomic_DNA"/>
</dbReference>